<dbReference type="SUPFAM" id="SSF48403">
    <property type="entry name" value="Ankyrin repeat"/>
    <property type="match status" value="1"/>
</dbReference>
<dbReference type="SMART" id="SM00248">
    <property type="entry name" value="ANK"/>
    <property type="match status" value="3"/>
</dbReference>
<dbReference type="PANTHER" id="PTHR24171">
    <property type="entry name" value="ANKYRIN REPEAT DOMAIN-CONTAINING PROTEIN 39-RELATED"/>
    <property type="match status" value="1"/>
</dbReference>
<feature type="repeat" description="ANK" evidence="3">
    <location>
        <begin position="39"/>
        <end position="71"/>
    </location>
</feature>
<evidence type="ECO:0000256" key="2">
    <source>
        <dbReference type="ARBA" id="ARBA00023043"/>
    </source>
</evidence>
<evidence type="ECO:0000313" key="4">
    <source>
        <dbReference type="EMBL" id="RAZ88301.1"/>
    </source>
</evidence>
<accession>A0A330HHW8</accession>
<feature type="repeat" description="ANK" evidence="3">
    <location>
        <begin position="6"/>
        <end position="38"/>
    </location>
</feature>
<dbReference type="PANTHER" id="PTHR24171:SF9">
    <property type="entry name" value="ANKYRIN REPEAT DOMAIN-CONTAINING PROTEIN 39"/>
    <property type="match status" value="1"/>
</dbReference>
<dbReference type="Gene3D" id="1.25.40.20">
    <property type="entry name" value="Ankyrin repeat-containing domain"/>
    <property type="match status" value="1"/>
</dbReference>
<proteinExistence type="predicted"/>
<name>A0A330HHW8_9HYPH</name>
<dbReference type="OrthoDB" id="7837736at2"/>
<dbReference type="PROSITE" id="PS50297">
    <property type="entry name" value="ANK_REP_REGION"/>
    <property type="match status" value="2"/>
</dbReference>
<dbReference type="PROSITE" id="PS50088">
    <property type="entry name" value="ANK_REPEAT"/>
    <property type="match status" value="2"/>
</dbReference>
<comment type="caution">
    <text evidence="4">The sequence shown here is derived from an EMBL/GenBank/DDBJ whole genome shotgun (WGS) entry which is preliminary data.</text>
</comment>
<keyword evidence="2 3" id="KW-0040">ANK repeat</keyword>
<sequence>MDRDRAGRTALINAAIDRETMLAQRLLESGADPNAFDAAGWSALHFAAQNCDADLVQMLIGARAALEPRDRNGNSPLWRAVMSYRGGPEAITPLLNAGADPDAANVHGVSPRSLAMAIANYDTAKFFER</sequence>
<evidence type="ECO:0000313" key="5">
    <source>
        <dbReference type="Proteomes" id="UP000251558"/>
    </source>
</evidence>
<reference evidence="4 5" key="1">
    <citation type="submission" date="2018-07" db="EMBL/GenBank/DDBJ databases">
        <title>Diversity of Mesorhizobium strains in Brazil.</title>
        <authorList>
            <person name="Helene L.C.F."/>
            <person name="Dall'Agnol R."/>
            <person name="Delamuta J.R.M."/>
            <person name="Hungria M."/>
        </authorList>
    </citation>
    <scope>NUCLEOTIDE SEQUENCE [LARGE SCALE GENOMIC DNA]</scope>
    <source>
        <strain evidence="4 5">AC99b</strain>
    </source>
</reference>
<dbReference type="Pfam" id="PF12796">
    <property type="entry name" value="Ank_2"/>
    <property type="match status" value="1"/>
</dbReference>
<organism evidence="4 5">
    <name type="scientific">Mesorhizobium hawassense</name>
    <dbReference type="NCBI Taxonomy" id="1209954"/>
    <lineage>
        <taxon>Bacteria</taxon>
        <taxon>Pseudomonadati</taxon>
        <taxon>Pseudomonadota</taxon>
        <taxon>Alphaproteobacteria</taxon>
        <taxon>Hyphomicrobiales</taxon>
        <taxon>Phyllobacteriaceae</taxon>
        <taxon>Mesorhizobium</taxon>
    </lineage>
</organism>
<dbReference type="Proteomes" id="UP000251558">
    <property type="component" value="Unassembled WGS sequence"/>
</dbReference>
<gene>
    <name evidence="4" type="ORF">DPM33_24755</name>
</gene>
<dbReference type="RefSeq" id="WP_112100014.1">
    <property type="nucleotide sequence ID" value="NZ_QMBP01000013.1"/>
</dbReference>
<evidence type="ECO:0000256" key="3">
    <source>
        <dbReference type="PROSITE-ProRule" id="PRU00023"/>
    </source>
</evidence>
<evidence type="ECO:0000256" key="1">
    <source>
        <dbReference type="ARBA" id="ARBA00022737"/>
    </source>
</evidence>
<dbReference type="InterPro" id="IPR002110">
    <property type="entry name" value="Ankyrin_rpt"/>
</dbReference>
<dbReference type="AlphaFoldDB" id="A0A330HHW8"/>
<keyword evidence="1" id="KW-0677">Repeat</keyword>
<keyword evidence="5" id="KW-1185">Reference proteome</keyword>
<dbReference type="EMBL" id="QMBP01000013">
    <property type="protein sequence ID" value="RAZ88301.1"/>
    <property type="molecule type" value="Genomic_DNA"/>
</dbReference>
<dbReference type="InterPro" id="IPR036770">
    <property type="entry name" value="Ankyrin_rpt-contain_sf"/>
</dbReference>
<protein>
    <submittedName>
        <fullName evidence="4">Ankyrin repeat domain-containing protein</fullName>
    </submittedName>
</protein>